<evidence type="ECO:0000256" key="4">
    <source>
        <dbReference type="ARBA" id="ARBA00022840"/>
    </source>
</evidence>
<dbReference type="EC" id="2.7.7.108" evidence="5"/>
<evidence type="ECO:0000313" key="9">
    <source>
        <dbReference type="EMBL" id="MBM6924296.1"/>
    </source>
</evidence>
<gene>
    <name evidence="9" type="ORF">H9X81_11435</name>
</gene>
<evidence type="ECO:0000256" key="3">
    <source>
        <dbReference type="ARBA" id="ARBA00022741"/>
    </source>
</evidence>
<protein>
    <recommendedName>
        <fullName evidence="5">protein adenylyltransferase</fullName>
        <ecNumber evidence="5">2.7.7.108</ecNumber>
    </recommendedName>
</protein>
<dbReference type="Gene3D" id="1.10.3290.10">
    <property type="entry name" value="Fido-like domain"/>
    <property type="match status" value="1"/>
</dbReference>
<keyword evidence="3" id="KW-0547">Nucleotide-binding</keyword>
<evidence type="ECO:0000313" key="10">
    <source>
        <dbReference type="Proteomes" id="UP000724149"/>
    </source>
</evidence>
<comment type="catalytic activity">
    <reaction evidence="7">
        <text>L-tyrosyl-[protein] + ATP = O-(5'-adenylyl)-L-tyrosyl-[protein] + diphosphate</text>
        <dbReference type="Rhea" id="RHEA:54288"/>
        <dbReference type="Rhea" id="RHEA-COMP:10136"/>
        <dbReference type="Rhea" id="RHEA-COMP:13846"/>
        <dbReference type="ChEBI" id="CHEBI:30616"/>
        <dbReference type="ChEBI" id="CHEBI:33019"/>
        <dbReference type="ChEBI" id="CHEBI:46858"/>
        <dbReference type="ChEBI" id="CHEBI:83624"/>
        <dbReference type="EC" id="2.7.7.108"/>
    </reaction>
</comment>
<name>A0ABS2GRQ2_9FIRM</name>
<keyword evidence="4" id="KW-0067">ATP-binding</keyword>
<dbReference type="InterPro" id="IPR003812">
    <property type="entry name" value="Fido"/>
</dbReference>
<keyword evidence="2" id="KW-0548">Nucleotidyltransferase</keyword>
<dbReference type="Pfam" id="PF02661">
    <property type="entry name" value="Fic"/>
    <property type="match status" value="1"/>
</dbReference>
<keyword evidence="1" id="KW-0808">Transferase</keyword>
<feature type="domain" description="Fido" evidence="8">
    <location>
        <begin position="55"/>
        <end position="191"/>
    </location>
</feature>
<proteinExistence type="predicted"/>
<comment type="caution">
    <text evidence="9">The sequence shown here is derived from an EMBL/GenBank/DDBJ whole genome shotgun (WGS) entry which is preliminary data.</text>
</comment>
<evidence type="ECO:0000256" key="6">
    <source>
        <dbReference type="ARBA" id="ARBA00047939"/>
    </source>
</evidence>
<keyword evidence="10" id="KW-1185">Reference proteome</keyword>
<dbReference type="PROSITE" id="PS51459">
    <property type="entry name" value="FIDO"/>
    <property type="match status" value="1"/>
</dbReference>
<sequence>MAYSIDSTAADCYPGTTCLVNKLEIQDETILAEKEAAIVFAKASLLDQCPIQGGFDFEHYKQIHHFLFCDLYDWAGQIRTINIGKKGTTFISANEIERCAGACFAHIASFSPEGLSHHELATEIADFYHTVNMIHPFREGNGRTQRVFFAQWLHHLGYNFDLISIDPDEFMIATIFAAQGVMDQLVHLFEEAIIPLDNMEITF</sequence>
<dbReference type="RefSeq" id="WP_204722154.1">
    <property type="nucleotide sequence ID" value="NZ_JACSNR010000019.1"/>
</dbReference>
<dbReference type="PANTHER" id="PTHR39560:SF1">
    <property type="entry name" value="PROTEIN ADENYLYLTRANSFERASE FIC-RELATED"/>
    <property type="match status" value="1"/>
</dbReference>
<evidence type="ECO:0000256" key="2">
    <source>
        <dbReference type="ARBA" id="ARBA00022695"/>
    </source>
</evidence>
<accession>A0ABS2GRQ2</accession>
<dbReference type="PANTHER" id="PTHR39560">
    <property type="entry name" value="PROTEIN ADENYLYLTRANSFERASE FIC-RELATED"/>
    <property type="match status" value="1"/>
</dbReference>
<evidence type="ECO:0000256" key="7">
    <source>
        <dbReference type="ARBA" id="ARBA00048696"/>
    </source>
</evidence>
<evidence type="ECO:0000256" key="1">
    <source>
        <dbReference type="ARBA" id="ARBA00022679"/>
    </source>
</evidence>
<evidence type="ECO:0000259" key="8">
    <source>
        <dbReference type="PROSITE" id="PS51459"/>
    </source>
</evidence>
<organism evidence="9 10">
    <name type="scientific">Hydrogenoanaerobacterium saccharovorans</name>
    <dbReference type="NCBI Taxonomy" id="474960"/>
    <lineage>
        <taxon>Bacteria</taxon>
        <taxon>Bacillati</taxon>
        <taxon>Bacillota</taxon>
        <taxon>Clostridia</taxon>
        <taxon>Eubacteriales</taxon>
        <taxon>Oscillospiraceae</taxon>
        <taxon>Hydrogenoanaerobacterium</taxon>
    </lineage>
</organism>
<comment type="catalytic activity">
    <reaction evidence="6">
        <text>L-threonyl-[protein] + ATP = 3-O-(5'-adenylyl)-L-threonyl-[protein] + diphosphate</text>
        <dbReference type="Rhea" id="RHEA:54292"/>
        <dbReference type="Rhea" id="RHEA-COMP:11060"/>
        <dbReference type="Rhea" id="RHEA-COMP:13847"/>
        <dbReference type="ChEBI" id="CHEBI:30013"/>
        <dbReference type="ChEBI" id="CHEBI:30616"/>
        <dbReference type="ChEBI" id="CHEBI:33019"/>
        <dbReference type="ChEBI" id="CHEBI:138113"/>
        <dbReference type="EC" id="2.7.7.108"/>
    </reaction>
</comment>
<evidence type="ECO:0000256" key="5">
    <source>
        <dbReference type="ARBA" id="ARBA00034531"/>
    </source>
</evidence>
<dbReference type="EMBL" id="JACSNR010000019">
    <property type="protein sequence ID" value="MBM6924296.1"/>
    <property type="molecule type" value="Genomic_DNA"/>
</dbReference>
<dbReference type="InterPro" id="IPR036597">
    <property type="entry name" value="Fido-like_dom_sf"/>
</dbReference>
<dbReference type="SUPFAM" id="SSF140931">
    <property type="entry name" value="Fic-like"/>
    <property type="match status" value="1"/>
</dbReference>
<reference evidence="9 10" key="1">
    <citation type="journal article" date="2021" name="Sci. Rep.">
        <title>The distribution of antibiotic resistance genes in chicken gut microbiota commensals.</title>
        <authorList>
            <person name="Juricova H."/>
            <person name="Matiasovicova J."/>
            <person name="Kubasova T."/>
            <person name="Cejkova D."/>
            <person name="Rychlik I."/>
        </authorList>
    </citation>
    <scope>NUCLEOTIDE SEQUENCE [LARGE SCALE GENOMIC DNA]</scope>
    <source>
        <strain evidence="9 10">An564</strain>
    </source>
</reference>
<dbReference type="Proteomes" id="UP000724149">
    <property type="component" value="Unassembled WGS sequence"/>
</dbReference>